<evidence type="ECO:0000313" key="2">
    <source>
        <dbReference type="EMBL" id="SDG69356.1"/>
    </source>
</evidence>
<gene>
    <name evidence="2" type="ORF">SAMN04489796_101310</name>
</gene>
<dbReference type="STRING" id="262004.SAMN04489796_101310"/>
<dbReference type="NCBIfam" id="NF033547">
    <property type="entry name" value="transpos_IS1595"/>
    <property type="match status" value="1"/>
</dbReference>
<proteinExistence type="predicted"/>
<dbReference type="Pfam" id="PF12760">
    <property type="entry name" value="Zn_ribbon_IS1595"/>
    <property type="match status" value="1"/>
</dbReference>
<dbReference type="InterPro" id="IPR053164">
    <property type="entry name" value="IS1016-like_transposase"/>
</dbReference>
<dbReference type="EMBL" id="FNCZ01000001">
    <property type="protein sequence ID" value="SDG69356.1"/>
    <property type="molecule type" value="Genomic_DNA"/>
</dbReference>
<dbReference type="RefSeq" id="WP_092465821.1">
    <property type="nucleotide sequence ID" value="NZ_FNCZ01000001.1"/>
</dbReference>
<dbReference type="PANTHER" id="PTHR47163">
    <property type="entry name" value="DDE_TNP_IS1595 DOMAIN-CONTAINING PROTEIN"/>
    <property type="match status" value="1"/>
</dbReference>
<dbReference type="OrthoDB" id="9783459at2"/>
<evidence type="ECO:0000259" key="1">
    <source>
        <dbReference type="SMART" id="SM01126"/>
    </source>
</evidence>
<feature type="domain" description="ISXO2-like transposase" evidence="1">
    <location>
        <begin position="125"/>
        <end position="282"/>
    </location>
</feature>
<evidence type="ECO:0000313" key="3">
    <source>
        <dbReference type="Proteomes" id="UP000199492"/>
    </source>
</evidence>
<dbReference type="PANTHER" id="PTHR47163:SF2">
    <property type="entry name" value="SI:DKEY-17M8.2"/>
    <property type="match status" value="1"/>
</dbReference>
<name>A0A1G7WBJ4_9FLAO</name>
<keyword evidence="3" id="KW-1185">Reference proteome</keyword>
<organism evidence="2 3">
    <name type="scientific">Winogradskyella thalassocola</name>
    <dbReference type="NCBI Taxonomy" id="262004"/>
    <lineage>
        <taxon>Bacteria</taxon>
        <taxon>Pseudomonadati</taxon>
        <taxon>Bacteroidota</taxon>
        <taxon>Flavobacteriia</taxon>
        <taxon>Flavobacteriales</taxon>
        <taxon>Flavobacteriaceae</taxon>
        <taxon>Winogradskyella</taxon>
    </lineage>
</organism>
<sequence length="317" mass="36691">MNFKSLPQLLDHFKEESTCKEYYETIRWNGDVACPHCGCVKAYRTKRGFRCSDKDCKKDFTVTTGTIFHNSNIPLRIWFAAIFLATTHKKGISSVQLALDLGITQKSAWHVLHRIREMLKEKSPQMLGESKTIETDATYIGGKERNKHYNKRRSQEDKNLTNEGKAYKPKKVIIGIIERNGKVALRHVSGETTQNMVDFVTTHVPQDATIYSDEAPAYNQLKRFYTHDNVKHALNIYVEGNVHTNTIEGFWSVLKRGLYGVYHQVSEKHLERYLDEYSARFNTRALTSQEKFEKFLVDSESVLSYKRLTYSNICKSI</sequence>
<dbReference type="InterPro" id="IPR024442">
    <property type="entry name" value="Transposase_Zn_ribbon"/>
</dbReference>
<reference evidence="3" key="1">
    <citation type="submission" date="2016-10" db="EMBL/GenBank/DDBJ databases">
        <authorList>
            <person name="Varghese N."/>
            <person name="Submissions S."/>
        </authorList>
    </citation>
    <scope>NUCLEOTIDE SEQUENCE [LARGE SCALE GENOMIC DNA]</scope>
    <source>
        <strain evidence="3">DSM 15363</strain>
    </source>
</reference>
<dbReference type="Pfam" id="PF12762">
    <property type="entry name" value="DDE_Tnp_IS1595"/>
    <property type="match status" value="1"/>
</dbReference>
<dbReference type="AlphaFoldDB" id="A0A1G7WBJ4"/>
<dbReference type="Proteomes" id="UP000199492">
    <property type="component" value="Unassembled WGS sequence"/>
</dbReference>
<dbReference type="SMART" id="SM01126">
    <property type="entry name" value="DDE_Tnp_IS1595"/>
    <property type="match status" value="1"/>
</dbReference>
<protein>
    <submittedName>
        <fullName evidence="2">Transposase zinc-ribbon domain-containing protein</fullName>
    </submittedName>
</protein>
<dbReference type="InterPro" id="IPR024445">
    <property type="entry name" value="Tnp_ISXO2-like"/>
</dbReference>
<accession>A0A1G7WBJ4</accession>